<proteinExistence type="predicted"/>
<comment type="caution">
    <text evidence="1">The sequence shown here is derived from an EMBL/GenBank/DDBJ whole genome shotgun (WGS) entry which is preliminary data.</text>
</comment>
<evidence type="ECO:0000313" key="2">
    <source>
        <dbReference type="Proteomes" id="UP000434052"/>
    </source>
</evidence>
<dbReference type="EMBL" id="QMIF01000019">
    <property type="protein sequence ID" value="TVM30836.1"/>
    <property type="molecule type" value="Genomic_DNA"/>
</dbReference>
<gene>
    <name evidence="1" type="ORF">DQK91_19870</name>
</gene>
<evidence type="ECO:0000313" key="1">
    <source>
        <dbReference type="EMBL" id="TVM30836.1"/>
    </source>
</evidence>
<dbReference type="OrthoDB" id="9840317at2"/>
<protein>
    <submittedName>
        <fullName evidence="1">Uncharacterized protein</fullName>
    </submittedName>
</protein>
<dbReference type="Proteomes" id="UP000434052">
    <property type="component" value="Unassembled WGS sequence"/>
</dbReference>
<name>A0A6P1ZBH4_9BACT</name>
<dbReference type="RefSeq" id="WP_144307157.1">
    <property type="nucleotide sequence ID" value="NZ_QMIF01000019.1"/>
</dbReference>
<organism evidence="1 2">
    <name type="scientific">Oceanidesulfovibrio marinus</name>
    <dbReference type="NCBI Taxonomy" id="370038"/>
    <lineage>
        <taxon>Bacteria</taxon>
        <taxon>Pseudomonadati</taxon>
        <taxon>Thermodesulfobacteriota</taxon>
        <taxon>Desulfovibrionia</taxon>
        <taxon>Desulfovibrionales</taxon>
        <taxon>Desulfovibrionaceae</taxon>
        <taxon>Oceanidesulfovibrio</taxon>
    </lineage>
</organism>
<sequence length="116" mass="12477">MAYYQKKAQVEALLLEMNPPPPVRRYFQVVKEVYAHERFELTLSLCEAFVLSVLPCGQGTGVLMRSATVANARAATSYAEKETATLDAICTAVALALVFGVSFSPVHTLGLSGGHS</sequence>
<accession>A0A6P1ZBH4</accession>
<dbReference type="AlphaFoldDB" id="A0A6P1ZBH4"/>
<reference evidence="1 2" key="1">
    <citation type="submission" date="2018-06" db="EMBL/GenBank/DDBJ databases">
        <title>Complete genome of Desulfovibrio marinus P48SEP.</title>
        <authorList>
            <person name="Crispim J.S."/>
            <person name="Vidigal P.M.P."/>
            <person name="Silva L.C.F."/>
            <person name="Araujo L.C."/>
            <person name="Laguardia C.N."/>
            <person name="Dias R.S."/>
            <person name="Sousa M.P."/>
            <person name="Paula S.O."/>
            <person name="Silva C."/>
        </authorList>
    </citation>
    <scope>NUCLEOTIDE SEQUENCE [LARGE SCALE GENOMIC DNA]</scope>
    <source>
        <strain evidence="1 2">P48SEP</strain>
    </source>
</reference>